<feature type="signal peptide" evidence="2">
    <location>
        <begin position="1"/>
        <end position="26"/>
    </location>
</feature>
<dbReference type="Pfam" id="PF18883">
    <property type="entry name" value="AC_1"/>
    <property type="match status" value="1"/>
</dbReference>
<dbReference type="SMART" id="SM00869">
    <property type="entry name" value="Autotransporter"/>
    <property type="match status" value="1"/>
</dbReference>
<evidence type="ECO:0000313" key="4">
    <source>
        <dbReference type="EMBL" id="MDH1178217.1"/>
    </source>
</evidence>
<keyword evidence="2" id="KW-0732">Signal</keyword>
<feature type="chain" id="PRO_5044781069" evidence="2">
    <location>
        <begin position="27"/>
        <end position="1181"/>
    </location>
</feature>
<dbReference type="EMBL" id="JAOBZK010000009">
    <property type="protein sequence ID" value="MDH1178217.1"/>
    <property type="molecule type" value="Genomic_DNA"/>
</dbReference>
<reference evidence="4 5" key="1">
    <citation type="submission" date="2022-09" db="EMBL/GenBank/DDBJ databases">
        <title>Intensive care unit water sources are persistently colonized with multi-drug resistant bacteria and are the site of extensive horizontal gene transfer of antibiotic resistance genes.</title>
        <authorList>
            <person name="Diorio-Toth L."/>
        </authorList>
    </citation>
    <scope>NUCLEOTIDE SEQUENCE [LARGE SCALE GENOMIC DNA]</scope>
    <source>
        <strain evidence="4 5">GD03967</strain>
    </source>
</reference>
<dbReference type="SUPFAM" id="SSF51126">
    <property type="entry name" value="Pectin lyase-like"/>
    <property type="match status" value="1"/>
</dbReference>
<name>A0ABD4YRZ3_9BURK</name>
<feature type="compositionally biased region" description="Low complexity" evidence="1">
    <location>
        <begin position="764"/>
        <end position="778"/>
    </location>
</feature>
<dbReference type="InterPro" id="IPR006315">
    <property type="entry name" value="OM_autotransptr_brl_dom"/>
</dbReference>
<feature type="region of interest" description="Disordered" evidence="1">
    <location>
        <begin position="737"/>
        <end position="861"/>
    </location>
</feature>
<gene>
    <name evidence="4" type="ORF">N5C72_09030</name>
</gene>
<comment type="caution">
    <text evidence="4">The sequence shown here is derived from an EMBL/GenBank/DDBJ whole genome shotgun (WGS) entry which is preliminary data.</text>
</comment>
<dbReference type="PROSITE" id="PS51208">
    <property type="entry name" value="AUTOTRANSPORTER"/>
    <property type="match status" value="1"/>
</dbReference>
<dbReference type="SUPFAM" id="SSF103515">
    <property type="entry name" value="Autotransporter"/>
    <property type="match status" value="1"/>
</dbReference>
<evidence type="ECO:0000256" key="2">
    <source>
        <dbReference type="SAM" id="SignalP"/>
    </source>
</evidence>
<dbReference type="NCBIfam" id="TIGR01414">
    <property type="entry name" value="autotrans_barl"/>
    <property type="match status" value="1"/>
</dbReference>
<evidence type="ECO:0000256" key="1">
    <source>
        <dbReference type="SAM" id="MobiDB-lite"/>
    </source>
</evidence>
<sequence>MHFPLSPVVAAILAATVPAFPLMVLAAPAAPILIDDPEGNTSMEVFPGASINVNTGDAIRVNNQGNSIFVNGITVTAEADARGAHAQSGGSITITDSTIQTQAGPALSASQENSFVHADISLISSEATAVLATDAGRINLLGGTVSGSGGFEATIRASEGGVITARDLEIKSIDRNGVNSYGVRSQLGGRVELSNVILSSEDEMGTATGAHISVQDADFMMTDSHVKAGSVPGDAASLHVSGSAVATVQGSVIEGGVTASDGATLSIADTVVGGPHSVFIGVYLLGTTASTASLDNVTIGSEAVAVTDGVVVRANHVINAQDVDVHASRYGIRTANGSAQVQGGTLRAGQAGLYAFSEDDTAPSTIAAVGTHVLAEATNAVGASAAQRGAHVGLDGVTVDVSGTGGRALQATDGAHIDAVNSQLNGQSTNATGVRLLGNIGSGDTAVSLSNTQVIMTGQNANGVQSVRYEPQGANSLVLQDGSNLQTHDGVGFLVRGGDHDITVQNATVVARAGGDEASGILLRTQATPLAGIVPGQPYQTQRVTLNATDALMTGDVLTSDSGLVDIDLASGSEWTGAVRAGQGSVDSVKLDASSVWNVRGDSAVKSLTNAGVVQFVSPGAQSGFKTLTVSDYIGGGTLVMNTHLGDDTSLTDRLVVDGGGVTGTTGLRVLNAGGAGALTTQGIRLVQATNGATISGNAFYLDANSTGYRPSTISLGLNGYEYFLVQSGTGGVASDWYLTSTTPPEEGGATDPGGQTPPGSGVETPPGSGTETPPGSGIETPPGSGIETPPGSGTETPPGSGTETPPGSGIETPPGSGTETPPGSGTETPPGSGPETPPGSGAGTPGSAPGKLQNVSPENGAHIGNQVAATRMFVHRLADRTVAQTSAGQSAPASASRQVWARTEGARHTGMKLNEGQVSIDTDTAMLQMGADLVSTRLGQQGVLKAGVMAGAGEARTNATSQLIHPGTGMAMRADARGKVTGYSVGIYATAYADDATRLGAYADSWLQFGRYSNEISSELGSARYRSNTWTASVEAGYAFKPFAADSALGAMVVVPQAQLAYTRYDAQDAVLPSMTLKNSPASSVTSRVGVRAYPLGNDAATSPVRPYVEANWLHNSGSAKANVGASTFQATPMRDAAELRIGVAGNVRESWQVSGELFGQAGNGGQRGYGGMLNVGYRW</sequence>
<dbReference type="InterPro" id="IPR012332">
    <property type="entry name" value="Autotransporter_pectin_lyase_C"/>
</dbReference>
<evidence type="ECO:0000259" key="3">
    <source>
        <dbReference type="PROSITE" id="PS51208"/>
    </source>
</evidence>
<accession>A0ABD4YRZ3</accession>
<dbReference type="InterPro" id="IPR043990">
    <property type="entry name" value="AC_1"/>
</dbReference>
<dbReference type="InterPro" id="IPR011050">
    <property type="entry name" value="Pectin_lyase_fold/virulence"/>
</dbReference>
<dbReference type="CDD" id="cd01344">
    <property type="entry name" value="PL2_Passenger_AT"/>
    <property type="match status" value="1"/>
</dbReference>
<dbReference type="InterPro" id="IPR036709">
    <property type="entry name" value="Autotransporte_beta_dom_sf"/>
</dbReference>
<dbReference type="AlphaFoldDB" id="A0ABD4YRZ3"/>
<organism evidence="4 5">
    <name type="scientific">Achromobacter mucicolens</name>
    <dbReference type="NCBI Taxonomy" id="1389922"/>
    <lineage>
        <taxon>Bacteria</taxon>
        <taxon>Pseudomonadati</taxon>
        <taxon>Pseudomonadota</taxon>
        <taxon>Betaproteobacteria</taxon>
        <taxon>Burkholderiales</taxon>
        <taxon>Alcaligenaceae</taxon>
        <taxon>Achromobacter</taxon>
    </lineage>
</organism>
<dbReference type="Gene3D" id="2.40.128.130">
    <property type="entry name" value="Autotransporter beta-domain"/>
    <property type="match status" value="1"/>
</dbReference>
<feature type="compositionally biased region" description="Low complexity" evidence="1">
    <location>
        <begin position="788"/>
        <end position="831"/>
    </location>
</feature>
<protein>
    <submittedName>
        <fullName evidence="4">Autotransporter outer membrane beta-barrel domain-containing protein</fullName>
    </submittedName>
</protein>
<dbReference type="InterPro" id="IPR005546">
    <property type="entry name" value="Autotransporte_beta"/>
</dbReference>
<dbReference type="Proteomes" id="UP001158644">
    <property type="component" value="Unassembled WGS sequence"/>
</dbReference>
<feature type="domain" description="Autotransporter" evidence="3">
    <location>
        <begin position="893"/>
        <end position="1181"/>
    </location>
</feature>
<evidence type="ECO:0000313" key="5">
    <source>
        <dbReference type="Proteomes" id="UP001158644"/>
    </source>
</evidence>
<dbReference type="Gene3D" id="2.160.20.20">
    <property type="match status" value="2"/>
</dbReference>
<dbReference type="RefSeq" id="WP_279990580.1">
    <property type="nucleotide sequence ID" value="NZ_JAOBZK010000009.1"/>
</dbReference>
<proteinExistence type="predicted"/>